<gene>
    <name evidence="1" type="ORF">HYZ11_09610</name>
</gene>
<dbReference type="EMBL" id="JACPUR010000019">
    <property type="protein sequence ID" value="MBI3127848.1"/>
    <property type="molecule type" value="Genomic_DNA"/>
</dbReference>
<keyword evidence="1" id="KW-0418">Kinase</keyword>
<evidence type="ECO:0000313" key="1">
    <source>
        <dbReference type="EMBL" id="MBI3127848.1"/>
    </source>
</evidence>
<dbReference type="Pfam" id="PF13189">
    <property type="entry name" value="Cytidylate_kin2"/>
    <property type="match status" value="1"/>
</dbReference>
<sequence>MAVITVSRQYGTGGMTMGNHLAQRLGYTFVFREELARGCRERGLDIDLDRMEGRAPNVIERLFGVNPEKLRRALKETMEEAARAGGVVIGGWGSQVLLKERSDALHIRVVGSNEARIHQLMESGGVTRSAAEDIVKNADRDQKLFSEYFFGVDFADPKLYHAVLNIERFSQDGMIDFIHAMLHEKTQAVS</sequence>
<dbReference type="GO" id="GO:0016301">
    <property type="term" value="F:kinase activity"/>
    <property type="evidence" value="ECO:0007669"/>
    <property type="project" value="UniProtKB-KW"/>
</dbReference>
<dbReference type="SUPFAM" id="SSF52540">
    <property type="entry name" value="P-loop containing nucleoside triphosphate hydrolases"/>
    <property type="match status" value="1"/>
</dbReference>
<dbReference type="Gene3D" id="3.40.50.300">
    <property type="entry name" value="P-loop containing nucleotide triphosphate hydrolases"/>
    <property type="match status" value="1"/>
</dbReference>
<name>A0A932I0H8_UNCTE</name>
<keyword evidence="1" id="KW-0808">Transferase</keyword>
<reference evidence="1" key="1">
    <citation type="submission" date="2020-07" db="EMBL/GenBank/DDBJ databases">
        <title>Huge and variable diversity of episymbiotic CPR bacteria and DPANN archaea in groundwater ecosystems.</title>
        <authorList>
            <person name="He C.Y."/>
            <person name="Keren R."/>
            <person name="Whittaker M."/>
            <person name="Farag I.F."/>
            <person name="Doudna J."/>
            <person name="Cate J.H.D."/>
            <person name="Banfield J.F."/>
        </authorList>
    </citation>
    <scope>NUCLEOTIDE SEQUENCE</scope>
    <source>
        <strain evidence="1">NC_groundwater_763_Ag_S-0.2um_68_21</strain>
    </source>
</reference>
<comment type="caution">
    <text evidence="1">The sequence shown here is derived from an EMBL/GenBank/DDBJ whole genome shotgun (WGS) entry which is preliminary data.</text>
</comment>
<evidence type="ECO:0000313" key="2">
    <source>
        <dbReference type="Proteomes" id="UP000782312"/>
    </source>
</evidence>
<dbReference type="Proteomes" id="UP000782312">
    <property type="component" value="Unassembled WGS sequence"/>
</dbReference>
<protein>
    <submittedName>
        <fullName evidence="1">Cytidylate kinase-like family protein</fullName>
    </submittedName>
</protein>
<proteinExistence type="predicted"/>
<accession>A0A932I0H8</accession>
<dbReference type="InterPro" id="IPR027417">
    <property type="entry name" value="P-loop_NTPase"/>
</dbReference>
<dbReference type="AlphaFoldDB" id="A0A932I0H8"/>
<organism evidence="1 2">
    <name type="scientific">Tectimicrobiota bacterium</name>
    <dbReference type="NCBI Taxonomy" id="2528274"/>
    <lineage>
        <taxon>Bacteria</taxon>
        <taxon>Pseudomonadati</taxon>
        <taxon>Nitrospinota/Tectimicrobiota group</taxon>
        <taxon>Candidatus Tectimicrobiota</taxon>
    </lineage>
</organism>